<proteinExistence type="predicted"/>
<dbReference type="InterPro" id="IPR054384">
    <property type="entry name" value="SecDF_P1_head"/>
</dbReference>
<evidence type="ECO:0000313" key="4">
    <source>
        <dbReference type="Proteomes" id="UP001208017"/>
    </source>
</evidence>
<evidence type="ECO:0000256" key="1">
    <source>
        <dbReference type="SAM" id="Phobius"/>
    </source>
</evidence>
<dbReference type="Pfam" id="PF22599">
    <property type="entry name" value="SecDF_P1_head"/>
    <property type="match status" value="1"/>
</dbReference>
<keyword evidence="1" id="KW-0472">Membrane</keyword>
<dbReference type="RefSeq" id="WP_267149621.1">
    <property type="nucleotide sequence ID" value="NZ_JAPMLT010000001.1"/>
</dbReference>
<accession>A0ABT3WUJ2</accession>
<dbReference type="Proteomes" id="UP001208017">
    <property type="component" value="Unassembled WGS sequence"/>
</dbReference>
<dbReference type="Gene3D" id="3.30.1360.200">
    <property type="match status" value="1"/>
</dbReference>
<comment type="caution">
    <text evidence="3">The sequence shown here is derived from an EMBL/GenBank/DDBJ whole genome shotgun (WGS) entry which is preliminary data.</text>
</comment>
<evidence type="ECO:0000313" key="3">
    <source>
        <dbReference type="EMBL" id="MCX7568365.1"/>
    </source>
</evidence>
<feature type="transmembrane region" description="Helical" evidence="1">
    <location>
        <begin position="46"/>
        <end position="67"/>
    </location>
</feature>
<gene>
    <name evidence="3" type="ORF">OS242_00065</name>
</gene>
<organism evidence="3 4">
    <name type="scientific">Tumebacillus lacus</name>
    <dbReference type="NCBI Taxonomy" id="2995335"/>
    <lineage>
        <taxon>Bacteria</taxon>
        <taxon>Bacillati</taxon>
        <taxon>Bacillota</taxon>
        <taxon>Bacilli</taxon>
        <taxon>Bacillales</taxon>
        <taxon>Alicyclobacillaceae</taxon>
        <taxon>Tumebacillus</taxon>
    </lineage>
</organism>
<keyword evidence="4" id="KW-1185">Reference proteome</keyword>
<reference evidence="3 4" key="1">
    <citation type="submission" date="2022-11" db="EMBL/GenBank/DDBJ databases">
        <title>Study of microbial diversity in lake waters.</title>
        <authorList>
            <person name="Zhang J."/>
        </authorList>
    </citation>
    <scope>NUCLEOTIDE SEQUENCE [LARGE SCALE GENOMIC DNA]</scope>
    <source>
        <strain evidence="3 4">DT12</strain>
    </source>
</reference>
<keyword evidence="1" id="KW-0812">Transmembrane</keyword>
<keyword evidence="1" id="KW-1133">Transmembrane helix</keyword>
<dbReference type="EMBL" id="JAPMLT010000001">
    <property type="protein sequence ID" value="MCX7568365.1"/>
    <property type="molecule type" value="Genomic_DNA"/>
</dbReference>
<sequence>MEWSSEERKVVEELGEMPTFRLSPEKRMTMRGAVQHRMQQASRRRFTLIAGGAASVALAVVLTVGLWQSGSLPGIGGGSVTGGLGQPSHSQEMTFVAEFQIKSAPGETVSEEGLHATVAALKKRAEVAGLIPWEMQTISPDRVKIWSGGTFDRDLVVQMFLQEAKIEFKSPEGEVLANGRDLKSNARMMFDQAGQRPVLIEFKDAALLRDITSAYRGQQVSIWLDGVLLASPTIQEELLNGQVALAVPEPAQMVSLINAGALPYELEVVQQTAQ</sequence>
<feature type="domain" description="SecDF P1 head subdomain" evidence="2">
    <location>
        <begin position="174"/>
        <end position="263"/>
    </location>
</feature>
<evidence type="ECO:0000259" key="2">
    <source>
        <dbReference type="Pfam" id="PF22599"/>
    </source>
</evidence>
<name>A0ABT3WUJ2_9BACL</name>
<protein>
    <recommendedName>
        <fullName evidence="2">SecDF P1 head subdomain domain-containing protein</fullName>
    </recommendedName>
</protein>